<dbReference type="GO" id="GO:0006355">
    <property type="term" value="P:regulation of DNA-templated transcription"/>
    <property type="evidence" value="ECO:0007669"/>
    <property type="project" value="InterPro"/>
</dbReference>
<organism evidence="2 3">
    <name type="scientific">Mycobacterium conspicuum</name>
    <dbReference type="NCBI Taxonomy" id="44010"/>
    <lineage>
        <taxon>Bacteria</taxon>
        <taxon>Bacillati</taxon>
        <taxon>Actinomycetota</taxon>
        <taxon>Actinomycetes</taxon>
        <taxon>Mycobacteriales</taxon>
        <taxon>Mycobacteriaceae</taxon>
        <taxon>Mycobacterium</taxon>
    </lineage>
</organism>
<dbReference type="Proteomes" id="UP000467385">
    <property type="component" value="Chromosome"/>
</dbReference>
<dbReference type="CDD" id="cd22231">
    <property type="entry name" value="RHH_NikR_HicB-like"/>
    <property type="match status" value="1"/>
</dbReference>
<sequence length="94" mass="10610">MVKRSPKDYDEMSRAVESGEYTVRSPLEVGATLRMGRPTKGTPPTGKTPVLPIRLPRALRAEIEHRVETGESDSASELIRRAVIEYLERHPARR</sequence>
<accession>A0A1X1THW7</accession>
<gene>
    <name evidence="2" type="ORF">MCNS_24670</name>
</gene>
<evidence type="ECO:0000313" key="2">
    <source>
        <dbReference type="EMBL" id="BBZ39404.1"/>
    </source>
</evidence>
<evidence type="ECO:0000256" key="1">
    <source>
        <dbReference type="SAM" id="MobiDB-lite"/>
    </source>
</evidence>
<dbReference type="InterPro" id="IPR002145">
    <property type="entry name" value="CopG"/>
</dbReference>
<keyword evidence="3" id="KW-1185">Reference proteome</keyword>
<reference evidence="2 3" key="1">
    <citation type="journal article" date="2019" name="Emerg. Microbes Infect.">
        <title>Comprehensive subspecies identification of 175 nontuberculous mycobacteria species based on 7547 genomic profiles.</title>
        <authorList>
            <person name="Matsumoto Y."/>
            <person name="Kinjo T."/>
            <person name="Motooka D."/>
            <person name="Nabeya D."/>
            <person name="Jung N."/>
            <person name="Uechi K."/>
            <person name="Horii T."/>
            <person name="Iida T."/>
            <person name="Fujita J."/>
            <person name="Nakamura S."/>
        </authorList>
    </citation>
    <scope>NUCLEOTIDE SEQUENCE [LARGE SCALE GENOMIC DNA]</scope>
    <source>
        <strain evidence="2 3">JCM 14738</strain>
    </source>
</reference>
<dbReference type="EMBL" id="AP022613">
    <property type="protein sequence ID" value="BBZ39404.1"/>
    <property type="molecule type" value="Genomic_DNA"/>
</dbReference>
<dbReference type="SUPFAM" id="SSF47598">
    <property type="entry name" value="Ribbon-helix-helix"/>
    <property type="match status" value="1"/>
</dbReference>
<dbReference type="InterPro" id="IPR010985">
    <property type="entry name" value="Ribbon_hlx_hlx"/>
</dbReference>
<dbReference type="AlphaFoldDB" id="A0A1X1THW7"/>
<protein>
    <submittedName>
        <fullName evidence="2">Uncharacterized protein</fullName>
    </submittedName>
</protein>
<feature type="compositionally biased region" description="Low complexity" evidence="1">
    <location>
        <begin position="38"/>
        <end position="49"/>
    </location>
</feature>
<proteinExistence type="predicted"/>
<name>A0A1X1THW7_9MYCO</name>
<feature type="region of interest" description="Disordered" evidence="1">
    <location>
        <begin position="27"/>
        <end position="51"/>
    </location>
</feature>
<evidence type="ECO:0000313" key="3">
    <source>
        <dbReference type="Proteomes" id="UP000467385"/>
    </source>
</evidence>
<dbReference type="Pfam" id="PF01402">
    <property type="entry name" value="RHH_1"/>
    <property type="match status" value="1"/>
</dbReference>